<gene>
    <name evidence="5" type="primary">pglD</name>
    <name evidence="5" type="ORF">Lisr_0183</name>
</gene>
<dbReference type="NCBIfam" id="TIGR03570">
    <property type="entry name" value="NeuD_NnaD"/>
    <property type="match status" value="1"/>
</dbReference>
<dbReference type="Gene3D" id="2.160.10.10">
    <property type="entry name" value="Hexapeptide repeat proteins"/>
    <property type="match status" value="1"/>
</dbReference>
<keyword evidence="3 5" id="KW-0012">Acyltransferase</keyword>
<protein>
    <submittedName>
        <fullName evidence="5">UDP-N-acetylbacillosamine N-acetyltransferase</fullName>
        <ecNumber evidence="5">2.3.1.203</ecNumber>
    </submittedName>
</protein>
<evidence type="ECO:0000259" key="4">
    <source>
        <dbReference type="Pfam" id="PF25087"/>
    </source>
</evidence>
<dbReference type="EC" id="2.3.1.203" evidence="5"/>
<dbReference type="AlphaFoldDB" id="A0A0W0WNV3"/>
<dbReference type="InterPro" id="IPR056729">
    <property type="entry name" value="GMPPB_C"/>
</dbReference>
<dbReference type="PANTHER" id="PTHR43300:SF4">
    <property type="entry name" value="ACYL-[ACYL-CARRIER-PROTEIN]--UDP-N-ACETYLGLUCOSAMINE O-ACYLTRANSFERASE"/>
    <property type="match status" value="1"/>
</dbReference>
<comment type="similarity">
    <text evidence="1">Belongs to the transferase hexapeptide repeat family.</text>
</comment>
<dbReference type="PANTHER" id="PTHR43300">
    <property type="entry name" value="ACETYLTRANSFERASE"/>
    <property type="match status" value="1"/>
</dbReference>
<comment type="caution">
    <text evidence="5">The sequence shown here is derived from an EMBL/GenBank/DDBJ whole genome shotgun (WGS) entry which is preliminary data.</text>
</comment>
<dbReference type="EMBL" id="LNYH01000005">
    <property type="protein sequence ID" value="KTD34005.1"/>
    <property type="molecule type" value="Genomic_DNA"/>
</dbReference>
<evidence type="ECO:0000256" key="2">
    <source>
        <dbReference type="ARBA" id="ARBA00022737"/>
    </source>
</evidence>
<evidence type="ECO:0000313" key="5">
    <source>
        <dbReference type="EMBL" id="KTD34005.1"/>
    </source>
</evidence>
<dbReference type="SUPFAM" id="SSF51161">
    <property type="entry name" value="Trimeric LpxA-like enzymes"/>
    <property type="match status" value="1"/>
</dbReference>
<keyword evidence="5" id="KW-0808">Transferase</keyword>
<dbReference type="GO" id="GO:0016746">
    <property type="term" value="F:acyltransferase activity"/>
    <property type="evidence" value="ECO:0007669"/>
    <property type="project" value="UniProtKB-KW"/>
</dbReference>
<proteinExistence type="inferred from homology"/>
<keyword evidence="6" id="KW-1185">Reference proteome</keyword>
<dbReference type="OrthoDB" id="1115300at2"/>
<keyword evidence="2" id="KW-0677">Repeat</keyword>
<dbReference type="InterPro" id="IPR050179">
    <property type="entry name" value="Trans_hexapeptide_repeat"/>
</dbReference>
<evidence type="ECO:0000256" key="3">
    <source>
        <dbReference type="ARBA" id="ARBA00023315"/>
    </source>
</evidence>
<dbReference type="STRING" id="454.Lisr_0183"/>
<accession>A0A0W0WNV3</accession>
<organism evidence="5 6">
    <name type="scientific">Legionella israelensis</name>
    <dbReference type="NCBI Taxonomy" id="454"/>
    <lineage>
        <taxon>Bacteria</taxon>
        <taxon>Pseudomonadati</taxon>
        <taxon>Pseudomonadota</taxon>
        <taxon>Gammaproteobacteria</taxon>
        <taxon>Legionellales</taxon>
        <taxon>Legionellaceae</taxon>
        <taxon>Legionella</taxon>
    </lineage>
</organism>
<reference evidence="5 6" key="1">
    <citation type="submission" date="2015-11" db="EMBL/GenBank/DDBJ databases">
        <title>Genomic analysis of 38 Legionella species identifies large and diverse effector repertoires.</title>
        <authorList>
            <person name="Burstein D."/>
            <person name="Amaro F."/>
            <person name="Zusman T."/>
            <person name="Lifshitz Z."/>
            <person name="Cohen O."/>
            <person name="Gilbert J.A."/>
            <person name="Pupko T."/>
            <person name="Shuman H.A."/>
            <person name="Segal G."/>
        </authorList>
    </citation>
    <scope>NUCLEOTIDE SEQUENCE [LARGE SCALE GENOMIC DNA]</scope>
    <source>
        <strain evidence="5 6">Bercovier 4</strain>
    </source>
</reference>
<dbReference type="InterPro" id="IPR020019">
    <property type="entry name" value="AcTrfase_PglD-like"/>
</dbReference>
<dbReference type="Proteomes" id="UP000054761">
    <property type="component" value="Unassembled WGS sequence"/>
</dbReference>
<evidence type="ECO:0000256" key="1">
    <source>
        <dbReference type="ARBA" id="ARBA00007274"/>
    </source>
</evidence>
<dbReference type="CDD" id="cd03360">
    <property type="entry name" value="LbH_AT_putative"/>
    <property type="match status" value="1"/>
</dbReference>
<sequence length="224" mass="25118">MSKDKKLVLIGAGELARIAYEYFTYDSDYEVVGFSVEKGYLSETTLYDKPVVPFEEITEHFSPKTYEAFVAVPASQLNRLRTRLYKEVKAKGYRCATYISSHAFVWRNAEIGENCFIFEDNTIQPFVKIGNNVILWSGNHIGHRAIIEDNCFLSSHVVVSGYCHIGESCFLGVNSTLNDKIIIPRDCVIASGSLVSKSLQAPEKIYYGAPAKEMPKISSFSVNL</sequence>
<dbReference type="PATRIC" id="fig|454.4.peg.190"/>
<dbReference type="Gene3D" id="3.40.50.20">
    <property type="match status" value="1"/>
</dbReference>
<feature type="domain" description="Mannose-1-phosphate guanyltransferase C-terminal" evidence="4">
    <location>
        <begin position="97"/>
        <end position="203"/>
    </location>
</feature>
<dbReference type="RefSeq" id="WP_058500574.1">
    <property type="nucleotide sequence ID" value="NZ_CAAAJA010000005.1"/>
</dbReference>
<dbReference type="InterPro" id="IPR011004">
    <property type="entry name" value="Trimer_LpxA-like_sf"/>
</dbReference>
<name>A0A0W0WNV3_9GAMM</name>
<dbReference type="Pfam" id="PF25087">
    <property type="entry name" value="GMPPB_C"/>
    <property type="match status" value="1"/>
</dbReference>
<evidence type="ECO:0000313" key="6">
    <source>
        <dbReference type="Proteomes" id="UP000054761"/>
    </source>
</evidence>